<dbReference type="Proteomes" id="UP000499080">
    <property type="component" value="Unassembled WGS sequence"/>
</dbReference>
<proteinExistence type="predicted"/>
<comment type="caution">
    <text evidence="1">The sequence shown here is derived from an EMBL/GenBank/DDBJ whole genome shotgun (WGS) entry which is preliminary data.</text>
</comment>
<gene>
    <name evidence="1" type="ORF">AVEN_273320_1</name>
</gene>
<sequence>MVEALGQSVIPFRRTSKKCENLKVPGYFSPNSVSRAESVSDVGALEMYFPQDSVEKISSLMQSFISVTKSIYRCYRQFIETECLFKFKCGGQPGLSPENVERINSSFERSLRRLTYKPSKKIQIRQNNGFSNFQKRI</sequence>
<evidence type="ECO:0000313" key="1">
    <source>
        <dbReference type="EMBL" id="GBN12959.1"/>
    </source>
</evidence>
<protein>
    <submittedName>
        <fullName evidence="1">Uncharacterized protein</fullName>
    </submittedName>
</protein>
<dbReference type="AlphaFoldDB" id="A0A4Y2LEM3"/>
<accession>A0A4Y2LEM3</accession>
<organism evidence="1 2">
    <name type="scientific">Araneus ventricosus</name>
    <name type="common">Orbweaver spider</name>
    <name type="synonym">Epeira ventricosa</name>
    <dbReference type="NCBI Taxonomy" id="182803"/>
    <lineage>
        <taxon>Eukaryota</taxon>
        <taxon>Metazoa</taxon>
        <taxon>Ecdysozoa</taxon>
        <taxon>Arthropoda</taxon>
        <taxon>Chelicerata</taxon>
        <taxon>Arachnida</taxon>
        <taxon>Araneae</taxon>
        <taxon>Araneomorphae</taxon>
        <taxon>Entelegynae</taxon>
        <taxon>Araneoidea</taxon>
        <taxon>Araneidae</taxon>
        <taxon>Araneus</taxon>
    </lineage>
</organism>
<evidence type="ECO:0000313" key="2">
    <source>
        <dbReference type="Proteomes" id="UP000499080"/>
    </source>
</evidence>
<reference evidence="1 2" key="1">
    <citation type="journal article" date="2019" name="Sci. Rep.">
        <title>Orb-weaving spider Araneus ventricosus genome elucidates the spidroin gene catalogue.</title>
        <authorList>
            <person name="Kono N."/>
            <person name="Nakamura H."/>
            <person name="Ohtoshi R."/>
            <person name="Moran D.A.P."/>
            <person name="Shinohara A."/>
            <person name="Yoshida Y."/>
            <person name="Fujiwara M."/>
            <person name="Mori M."/>
            <person name="Tomita M."/>
            <person name="Arakawa K."/>
        </authorList>
    </citation>
    <scope>NUCLEOTIDE SEQUENCE [LARGE SCALE GENOMIC DNA]</scope>
</reference>
<dbReference type="EMBL" id="BGPR01005740">
    <property type="protein sequence ID" value="GBN12959.1"/>
    <property type="molecule type" value="Genomic_DNA"/>
</dbReference>
<name>A0A4Y2LEM3_ARAVE</name>
<keyword evidence="2" id="KW-1185">Reference proteome</keyword>